<name>A0A4S3KWY2_9GAMM</name>
<sequence length="408" mass="43582">MTRRLLLTSALAALCLAATLALFLTRGWVHLGVPHFHPELRPFTDTKAHLETAAGCRIGLGEWQGSACFVPDAVTVPRAQTYQPWLFLHDLGLLPYQHYSVVAWVMIVLFWLAYARLAAPDGPRQALVALLVALTAGVQLGVERGNFDLFVFVLMAMAALALPRRRRAGFAVGTALLAFATALKLYTGAATLLSWLAARQWHWRAAAISALMLAAAIAIVGPAELLALGAEAPEGATRFSTGIPWLAQALGWPAALALASVAALSAGVLCWRRCVPLYAALSRLPPASRTALHLSAFSAVPLFALKASYDYRFVIWLPAVLCLLKLASLPGARGIGALSVVLFFLAAGMELPLSQIEHWSQTSLDFAASGTVQGLVLLKQLSALLLAALIGSLSLVDLYGTYRQRSTA</sequence>
<proteinExistence type="predicted"/>
<organism evidence="2 3">
    <name type="scientific">Pseudofulvimonas gallinarii</name>
    <dbReference type="NCBI Taxonomy" id="634155"/>
    <lineage>
        <taxon>Bacteria</taxon>
        <taxon>Pseudomonadati</taxon>
        <taxon>Pseudomonadota</taxon>
        <taxon>Gammaproteobacteria</taxon>
        <taxon>Lysobacterales</taxon>
        <taxon>Rhodanobacteraceae</taxon>
        <taxon>Pseudofulvimonas</taxon>
    </lineage>
</organism>
<evidence type="ECO:0000313" key="2">
    <source>
        <dbReference type="EMBL" id="TCS98172.1"/>
    </source>
</evidence>
<feature type="transmembrane region" description="Helical" evidence="1">
    <location>
        <begin position="249"/>
        <end position="269"/>
    </location>
</feature>
<feature type="transmembrane region" description="Helical" evidence="1">
    <location>
        <begin position="147"/>
        <end position="163"/>
    </location>
</feature>
<evidence type="ECO:0000256" key="1">
    <source>
        <dbReference type="SAM" id="Phobius"/>
    </source>
</evidence>
<keyword evidence="3" id="KW-1185">Reference proteome</keyword>
<keyword evidence="1" id="KW-1133">Transmembrane helix</keyword>
<dbReference type="EMBL" id="SMAF01000009">
    <property type="protein sequence ID" value="TCS98172.1"/>
    <property type="molecule type" value="Genomic_DNA"/>
</dbReference>
<dbReference type="AlphaFoldDB" id="A0A4S3KWY2"/>
<reference evidence="2 3" key="1">
    <citation type="submission" date="2019-03" db="EMBL/GenBank/DDBJ databases">
        <title>Genomic Encyclopedia of Type Strains, Phase IV (KMG-IV): sequencing the most valuable type-strain genomes for metagenomic binning, comparative biology and taxonomic classification.</title>
        <authorList>
            <person name="Goeker M."/>
        </authorList>
    </citation>
    <scope>NUCLEOTIDE SEQUENCE [LARGE SCALE GENOMIC DNA]</scope>
    <source>
        <strain evidence="2 3">DSM 21944</strain>
    </source>
</reference>
<evidence type="ECO:0008006" key="4">
    <source>
        <dbReference type="Google" id="ProtNLM"/>
    </source>
</evidence>
<gene>
    <name evidence="2" type="ORF">EDC25_10924</name>
</gene>
<feature type="transmembrane region" description="Helical" evidence="1">
    <location>
        <begin position="203"/>
        <end position="228"/>
    </location>
</feature>
<feature type="transmembrane region" description="Helical" evidence="1">
    <location>
        <begin position="376"/>
        <end position="396"/>
    </location>
</feature>
<keyword evidence="1" id="KW-0812">Transmembrane</keyword>
<dbReference type="RefSeq" id="WP_123521547.1">
    <property type="nucleotide sequence ID" value="NZ_JBHLWF010000086.1"/>
</dbReference>
<keyword evidence="1" id="KW-0472">Membrane</keyword>
<feature type="transmembrane region" description="Helical" evidence="1">
    <location>
        <begin position="175"/>
        <end position="197"/>
    </location>
</feature>
<accession>A0A4S3KWY2</accession>
<feature type="transmembrane region" description="Helical" evidence="1">
    <location>
        <begin position="311"/>
        <end position="328"/>
    </location>
</feature>
<feature type="transmembrane region" description="Helical" evidence="1">
    <location>
        <begin position="96"/>
        <end position="114"/>
    </location>
</feature>
<comment type="caution">
    <text evidence="2">The sequence shown here is derived from an EMBL/GenBank/DDBJ whole genome shotgun (WGS) entry which is preliminary data.</text>
</comment>
<dbReference type="Proteomes" id="UP000294599">
    <property type="component" value="Unassembled WGS sequence"/>
</dbReference>
<protein>
    <recommendedName>
        <fullName evidence="4">DUF2029 domain-containing protein</fullName>
    </recommendedName>
</protein>
<evidence type="ECO:0000313" key="3">
    <source>
        <dbReference type="Proteomes" id="UP000294599"/>
    </source>
</evidence>